<dbReference type="Proteomes" id="UP000830768">
    <property type="component" value="Chromosome 2"/>
</dbReference>
<organism evidence="1 2">
    <name type="scientific">Fusarium solani subsp. cucurbitae</name>
    <name type="common">Neocosmosporum cucurbitae</name>
    <dbReference type="NCBI Taxonomy" id="2747967"/>
    <lineage>
        <taxon>Eukaryota</taxon>
        <taxon>Fungi</taxon>
        <taxon>Dikarya</taxon>
        <taxon>Ascomycota</taxon>
        <taxon>Pezizomycotina</taxon>
        <taxon>Sordariomycetes</taxon>
        <taxon>Hypocreomycetidae</taxon>
        <taxon>Hypocreales</taxon>
        <taxon>Nectriaceae</taxon>
        <taxon>Fusarium</taxon>
        <taxon>Fusarium solani species complex</taxon>
    </lineage>
</organism>
<keyword evidence="2" id="KW-1185">Reference proteome</keyword>
<gene>
    <name evidence="1" type="ORF">LCI18_001739</name>
</gene>
<sequence length="291" mass="31931">MAKSVLITGCSETTIGNALALEFATQGWKVYATARSMAKMANLQGNANITPLAMDITDAKSVFDARKHISDEQGGKLDCLYHNAGVRAVTMAIDYDANEVKAMSADKEEPYIRSDDVWMFQGNVIGVMALTRAFSRLLIAAKGTVVITGSGASRVQVPSEATYNATKAAVEMYSKTLRLELKPFGCHVVYIMTGGVATPMFYQEPMFFAEDSVYKPIAKAIEAGWKRGEGYVPMKTTDYAKYVVERVARPSPPREVWCGAEIGALWWVEKLGLTWLLDNVYARKHGLNASL</sequence>
<evidence type="ECO:0000313" key="1">
    <source>
        <dbReference type="EMBL" id="UPK90804.1"/>
    </source>
</evidence>
<evidence type="ECO:0000313" key="2">
    <source>
        <dbReference type="Proteomes" id="UP000830768"/>
    </source>
</evidence>
<proteinExistence type="predicted"/>
<protein>
    <submittedName>
        <fullName evidence="1">Uncharacterized protein</fullName>
    </submittedName>
</protein>
<dbReference type="EMBL" id="CP090031">
    <property type="protein sequence ID" value="UPK90804.1"/>
    <property type="molecule type" value="Genomic_DNA"/>
</dbReference>
<name>A0ACD3YPG5_FUSSC</name>
<accession>A0ACD3YPG5</accession>
<reference evidence="1" key="1">
    <citation type="submission" date="2021-11" db="EMBL/GenBank/DDBJ databases">
        <title>Fusarium solani-melongenae Genome sequencing and assembly.</title>
        <authorList>
            <person name="Xie S."/>
            <person name="Huang L."/>
            <person name="Zhang X."/>
        </authorList>
    </citation>
    <scope>NUCLEOTIDE SEQUENCE</scope>
    <source>
        <strain evidence="1">CRI 24-3</strain>
    </source>
</reference>